<keyword evidence="2" id="KW-0378">Hydrolase</keyword>
<dbReference type="PIRSF" id="PIRSF001227">
    <property type="entry name" value="Pen_acylase"/>
    <property type="match status" value="1"/>
</dbReference>
<dbReference type="InterPro" id="IPR043147">
    <property type="entry name" value="Penicillin_amidase_A-knob"/>
</dbReference>
<dbReference type="InterPro" id="IPR029055">
    <property type="entry name" value="Ntn_hydrolases_N"/>
</dbReference>
<evidence type="ECO:0000256" key="1">
    <source>
        <dbReference type="ARBA" id="ARBA00006586"/>
    </source>
</evidence>
<dbReference type="GO" id="GO:0016811">
    <property type="term" value="F:hydrolase activity, acting on carbon-nitrogen (but not peptide) bonds, in linear amides"/>
    <property type="evidence" value="ECO:0007669"/>
    <property type="project" value="InterPro"/>
</dbReference>
<sequence>MTADLEIIRDAQGIPHIVADSAEGALFGQGYACGVDRAWQLEFIRLRAEGRSAEVFGADGIGWDEFARRTQLDRAARRIYEASSPRSQRLIRAYVDGVNATVDTADAIELTELGHRPTPWQPWTPISAFLLHHILFGRFTTKLWRLHAVRALGADALALFDCEGVDATSQTVPDYPDETFLTDLLARFAEDAQGTEAPRESFGEPLSGSNAWGVAATRTATGAPLIAGDPHRFLELPGIYQQFHLACPEFDVVGFSFAGVPGVPHFCHSGTVAWGITNAMADYQDLYLERLSRSGAEVLAESADGVRAADIRHERILVRDGDPVDLEIISTGNGPVLFGGPEKSFALSLRSPMLNDPEVTFDAALDVLFAKNVGDVEQAMREWVEPVNRIVIADTSGRMTHHVVGKIPVRAHENYWLPVPGWDARYQWRGYVTPSVTDDGFDAGVSDYSVIANQRIADSLPLQPVTTECAASARGARIGELLAADPAVSVDGCERIHGDVANEQSDVICALLPALTELSPAGDEVRRRLLAWDGAMGADSTDAYVFAEVRTRLVRAIAHHEALAGLSVPHLFSPVLNPWFVVETRLAAALDSVLRRAPGVGVDIDRLLTESVEAVAAHLAELETVPTWGSVHVLHPLHGMDLAGMSPKHPEMSARVRPSRLPLGGDSECVFANASAVGFSHACSLGSAARYIWDLADRDAGRWIVPLGVSGDPRSPNFEDQAPRWARGELIPILSDWARVRASADRHEVFDRVATSDVGSGIAAYRLARTAVVPLRPG</sequence>
<dbReference type="Gene3D" id="2.30.120.10">
    <property type="match status" value="1"/>
</dbReference>
<evidence type="ECO:0000313" key="7">
    <source>
        <dbReference type="EMBL" id="NEW54992.1"/>
    </source>
</evidence>
<evidence type="ECO:0000313" key="8">
    <source>
        <dbReference type="Proteomes" id="UP000468928"/>
    </source>
</evidence>
<dbReference type="Pfam" id="PF01804">
    <property type="entry name" value="Penicil_amidase"/>
    <property type="match status" value="1"/>
</dbReference>
<keyword evidence="9" id="KW-1185">Reference proteome</keyword>
<comment type="caution">
    <text evidence="6">The sequence shown here is derived from an EMBL/GenBank/DDBJ whole genome shotgun (WGS) entry which is preliminary data.</text>
</comment>
<keyword evidence="3" id="KW-0865">Zymogen</keyword>
<comment type="similarity">
    <text evidence="1">Belongs to the peptidase S45 family.</text>
</comment>
<accession>A0A6P1D2W6</accession>
<dbReference type="PANTHER" id="PTHR34218">
    <property type="entry name" value="PEPTIDASE S45 PENICILLIN AMIDASE"/>
    <property type="match status" value="1"/>
</dbReference>
<dbReference type="InterPro" id="IPR014395">
    <property type="entry name" value="Pen/GL7ACA/AHL_acylase"/>
</dbReference>
<organism evidence="6 8">
    <name type="scientific">Nocardia cyriacigeorgica</name>
    <dbReference type="NCBI Taxonomy" id="135487"/>
    <lineage>
        <taxon>Bacteria</taxon>
        <taxon>Bacillati</taxon>
        <taxon>Actinomycetota</taxon>
        <taxon>Actinomycetes</taxon>
        <taxon>Mycobacteriales</taxon>
        <taxon>Nocardiaceae</taxon>
        <taxon>Nocardia</taxon>
    </lineage>
</organism>
<dbReference type="Gene3D" id="3.60.20.10">
    <property type="entry name" value="Glutamine Phosphoribosylpyrophosphate, subunit 1, domain 1"/>
    <property type="match status" value="1"/>
</dbReference>
<keyword evidence="5" id="KW-0106">Calcium</keyword>
<evidence type="ECO:0000256" key="5">
    <source>
        <dbReference type="PIRSR" id="PIRSR001227-2"/>
    </source>
</evidence>
<dbReference type="EMBL" id="JAAGUX010000005">
    <property type="protein sequence ID" value="NEW54992.1"/>
    <property type="molecule type" value="Genomic_DNA"/>
</dbReference>
<dbReference type="InterPro" id="IPR002692">
    <property type="entry name" value="S45"/>
</dbReference>
<feature type="binding site" evidence="5">
    <location>
        <position position="282"/>
    </location>
    <ligand>
        <name>Ca(2+)</name>
        <dbReference type="ChEBI" id="CHEBI:29108"/>
    </ligand>
</feature>
<comment type="cofactor">
    <cofactor evidence="5">
        <name>Ca(2+)</name>
        <dbReference type="ChEBI" id="CHEBI:29108"/>
    </cofactor>
    <text evidence="5">Binds 1 Ca(2+) ion per dimer.</text>
</comment>
<feature type="active site" description="Nucleophile" evidence="4">
    <location>
        <position position="209"/>
    </location>
</feature>
<dbReference type="Gene3D" id="1.10.439.10">
    <property type="entry name" value="Penicillin Amidohydrolase, domain 1"/>
    <property type="match status" value="1"/>
</dbReference>
<reference evidence="8 9" key="1">
    <citation type="submission" date="2020-01" db="EMBL/GenBank/DDBJ databases">
        <title>Genetics and antimicrobial susceptibilities of Nocardia species isolated from the soil; a comparison with species isolated from humans.</title>
        <authorList>
            <person name="Carrasco G."/>
            <person name="Monzon S."/>
            <person name="Sansegundo M."/>
            <person name="Garcia E."/>
            <person name="Garrido N."/>
            <person name="Medina M.J."/>
            <person name="Villalon P."/>
            <person name="Ramirez-Arocha A.C."/>
            <person name="Jimenez P."/>
            <person name="Cuesta I."/>
            <person name="Valdezate S."/>
        </authorList>
    </citation>
    <scope>NUCLEOTIDE SEQUENCE [LARGE SCALE GENOMIC DNA]</scope>
    <source>
        <strain evidence="6 8">CNM20110639</strain>
        <strain evidence="7 9">CNM20110649</strain>
    </source>
</reference>
<dbReference type="GO" id="GO:0046872">
    <property type="term" value="F:metal ion binding"/>
    <property type="evidence" value="ECO:0007669"/>
    <property type="project" value="UniProtKB-KW"/>
</dbReference>
<feature type="binding site" evidence="5">
    <location>
        <position position="285"/>
    </location>
    <ligand>
        <name>Ca(2+)</name>
        <dbReference type="ChEBI" id="CHEBI:29108"/>
    </ligand>
</feature>
<dbReference type="PANTHER" id="PTHR34218:SF4">
    <property type="entry name" value="ACYL-HOMOSERINE LACTONE ACYLASE QUIP"/>
    <property type="match status" value="1"/>
</dbReference>
<dbReference type="GO" id="GO:0017000">
    <property type="term" value="P:antibiotic biosynthetic process"/>
    <property type="evidence" value="ECO:0007669"/>
    <property type="project" value="InterPro"/>
</dbReference>
<evidence type="ECO:0000313" key="9">
    <source>
        <dbReference type="Proteomes" id="UP000470876"/>
    </source>
</evidence>
<dbReference type="Proteomes" id="UP000470876">
    <property type="component" value="Unassembled WGS sequence"/>
</dbReference>
<dbReference type="Proteomes" id="UP000468928">
    <property type="component" value="Unassembled WGS sequence"/>
</dbReference>
<gene>
    <name evidence="6" type="ORF">GV789_05215</name>
    <name evidence="7" type="ORF">GV794_04810</name>
</gene>
<proteinExistence type="inferred from homology"/>
<dbReference type="Gene3D" id="1.10.1400.10">
    <property type="match status" value="1"/>
</dbReference>
<evidence type="ECO:0000256" key="3">
    <source>
        <dbReference type="ARBA" id="ARBA00023145"/>
    </source>
</evidence>
<keyword evidence="5" id="KW-0479">Metal-binding</keyword>
<dbReference type="SUPFAM" id="SSF56235">
    <property type="entry name" value="N-terminal nucleophile aminohydrolases (Ntn hydrolases)"/>
    <property type="match status" value="1"/>
</dbReference>
<dbReference type="EMBL" id="JAAGUZ010000010">
    <property type="protein sequence ID" value="NEW43859.1"/>
    <property type="molecule type" value="Genomic_DNA"/>
</dbReference>
<evidence type="ECO:0000313" key="6">
    <source>
        <dbReference type="EMBL" id="NEW43859.1"/>
    </source>
</evidence>
<evidence type="ECO:0000256" key="2">
    <source>
        <dbReference type="ARBA" id="ARBA00022801"/>
    </source>
</evidence>
<evidence type="ECO:0000256" key="4">
    <source>
        <dbReference type="PIRSR" id="PIRSR001227-1"/>
    </source>
</evidence>
<name>A0A6P1D2W6_9NOCA</name>
<dbReference type="InterPro" id="IPR023343">
    <property type="entry name" value="Penicillin_amidase_dom1"/>
</dbReference>
<protein>
    <submittedName>
        <fullName evidence="6">Penicillin acylase family protein</fullName>
    </submittedName>
</protein>
<dbReference type="InterPro" id="IPR043146">
    <property type="entry name" value="Penicillin_amidase_N_B-knob"/>
</dbReference>
<dbReference type="AlphaFoldDB" id="A0A6P1D2W6"/>